<dbReference type="EMBL" id="AP027272">
    <property type="protein sequence ID" value="BDX06606.1"/>
    <property type="molecule type" value="Genomic_DNA"/>
</dbReference>
<dbReference type="SMART" id="SM00062">
    <property type="entry name" value="PBPb"/>
    <property type="match status" value="1"/>
</dbReference>
<feature type="domain" description="Solute-binding protein family 3/N-terminal" evidence="4">
    <location>
        <begin position="76"/>
        <end position="296"/>
    </location>
</feature>
<evidence type="ECO:0000256" key="2">
    <source>
        <dbReference type="ARBA" id="ARBA00022729"/>
    </source>
</evidence>
<dbReference type="PANTHER" id="PTHR35936:SF19">
    <property type="entry name" value="AMINO-ACID-BINDING PROTEIN YXEM-RELATED"/>
    <property type="match status" value="1"/>
</dbReference>
<dbReference type="PANTHER" id="PTHR35936">
    <property type="entry name" value="MEMBRANE-BOUND LYTIC MUREIN TRANSGLYCOSYLASE F"/>
    <property type="match status" value="1"/>
</dbReference>
<protein>
    <recommendedName>
        <fullName evidence="4">Solute-binding protein family 3/N-terminal domain-containing protein</fullName>
    </recommendedName>
</protein>
<comment type="similarity">
    <text evidence="1">Belongs to the bacterial solute-binding protein 3 family.</text>
</comment>
<keyword evidence="6" id="KW-1185">Reference proteome</keyword>
<evidence type="ECO:0000256" key="1">
    <source>
        <dbReference type="ARBA" id="ARBA00010333"/>
    </source>
</evidence>
<proteinExistence type="inferred from homology"/>
<keyword evidence="2" id="KW-0732">Signal</keyword>
<dbReference type="Pfam" id="PF00497">
    <property type="entry name" value="SBP_bac_3"/>
    <property type="match status" value="1"/>
</dbReference>
<evidence type="ECO:0000313" key="5">
    <source>
        <dbReference type="EMBL" id="BDX06606.1"/>
    </source>
</evidence>
<organism evidence="5 6">
    <name type="scientific">Planctobacterium marinum</name>
    <dbReference type="NCBI Taxonomy" id="1631968"/>
    <lineage>
        <taxon>Bacteria</taxon>
        <taxon>Pseudomonadati</taxon>
        <taxon>Pseudomonadota</taxon>
        <taxon>Gammaproteobacteria</taxon>
        <taxon>Alteromonadales</taxon>
        <taxon>Alteromonadaceae</taxon>
        <taxon>Planctobacterium</taxon>
    </lineage>
</organism>
<dbReference type="KEGG" id="pmaw:MACH26_21270"/>
<name>A0AA48HHP4_9ALTE</name>
<dbReference type="AlphaFoldDB" id="A0AA48HHP4"/>
<sequence>MRYVHENEFSEAEYCFIHAATLRNSGKILVLPDWLFYALKVILLMLVRVMLSTIIKFIALGCIVFLSIGIGASEKYSVMLYEPNNPPYVIFDNADTSGIFLDVFAGIEQHTNLKFEFVYMPIARALHEFDAGNIDIEPGVNPDWRRHMKVLGEYSVAYAISEEVVVFSPGNYKDVKGPGDLLDEIVGIVRGFSYPEYDAAFSSEMIIRINNVSQTNLLQQLLKDRFKQVFVGLNTILYFQKEMPEYRHLQIGSVVDKRDVMMRVHPNQKAILPVLNDALMQMINEGEIQRIYARYR</sequence>
<dbReference type="SUPFAM" id="SSF53850">
    <property type="entry name" value="Periplasmic binding protein-like II"/>
    <property type="match status" value="1"/>
</dbReference>
<evidence type="ECO:0000256" key="3">
    <source>
        <dbReference type="SAM" id="Phobius"/>
    </source>
</evidence>
<gene>
    <name evidence="5" type="ORF">MACH26_21270</name>
</gene>
<feature type="transmembrane region" description="Helical" evidence="3">
    <location>
        <begin position="53"/>
        <end position="72"/>
    </location>
</feature>
<evidence type="ECO:0000259" key="4">
    <source>
        <dbReference type="SMART" id="SM00062"/>
    </source>
</evidence>
<keyword evidence="3" id="KW-1133">Transmembrane helix</keyword>
<dbReference type="Gene3D" id="3.40.190.10">
    <property type="entry name" value="Periplasmic binding protein-like II"/>
    <property type="match status" value="2"/>
</dbReference>
<evidence type="ECO:0000313" key="6">
    <source>
        <dbReference type="Proteomes" id="UP001333710"/>
    </source>
</evidence>
<reference evidence="5" key="1">
    <citation type="submission" date="2023-01" db="EMBL/GenBank/DDBJ databases">
        <title>Complete genome sequence of Planctobacterium marinum strain Dej080120_11.</title>
        <authorList>
            <person name="Ueki S."/>
            <person name="Maruyama F."/>
        </authorList>
    </citation>
    <scope>NUCLEOTIDE SEQUENCE</scope>
    <source>
        <strain evidence="5">Dej080120_11</strain>
    </source>
</reference>
<dbReference type="InterPro" id="IPR001638">
    <property type="entry name" value="Solute-binding_3/MltF_N"/>
</dbReference>
<accession>A0AA48HHP4</accession>
<keyword evidence="3" id="KW-0472">Membrane</keyword>
<keyword evidence="3" id="KW-0812">Transmembrane</keyword>
<dbReference type="Proteomes" id="UP001333710">
    <property type="component" value="Chromosome"/>
</dbReference>